<feature type="transmembrane region" description="Helical" evidence="1">
    <location>
        <begin position="40"/>
        <end position="58"/>
    </location>
</feature>
<gene>
    <name evidence="2" type="ORF">JAO71_09770</name>
</gene>
<reference evidence="2 3" key="1">
    <citation type="submission" date="2020-12" db="EMBL/GenBank/DDBJ databases">
        <title>Olleya sediminilitoris sp. nov., isolated from a tidal flat.</title>
        <authorList>
            <person name="Park S."/>
            <person name="Yoon J.-H."/>
        </authorList>
    </citation>
    <scope>NUCLEOTIDE SEQUENCE [LARGE SCALE GENOMIC DNA]</scope>
    <source>
        <strain evidence="2 3">YSTF-M6</strain>
    </source>
</reference>
<evidence type="ECO:0000256" key="1">
    <source>
        <dbReference type="SAM" id="Phobius"/>
    </source>
</evidence>
<proteinExistence type="predicted"/>
<feature type="transmembrane region" description="Helical" evidence="1">
    <location>
        <begin position="12"/>
        <end position="34"/>
    </location>
</feature>
<dbReference type="Proteomes" id="UP000605013">
    <property type="component" value="Unassembled WGS sequence"/>
</dbReference>
<name>A0ABS1WLT7_9FLAO</name>
<evidence type="ECO:0000313" key="2">
    <source>
        <dbReference type="EMBL" id="MBL7560091.1"/>
    </source>
</evidence>
<organism evidence="2 3">
    <name type="scientific">Olleya sediminilitoris</name>
    <dbReference type="NCBI Taxonomy" id="2795739"/>
    <lineage>
        <taxon>Bacteria</taxon>
        <taxon>Pseudomonadati</taxon>
        <taxon>Bacteroidota</taxon>
        <taxon>Flavobacteriia</taxon>
        <taxon>Flavobacteriales</taxon>
        <taxon>Flavobacteriaceae</taxon>
    </lineage>
</organism>
<sequence length="112" mass="12672">MPEKIIPSTILFFSFPFTFIATGLYLILALSLILSNSKNLAVLVIGGFIFITPVYYLASKMAKKGIVKWDISKHYKTLTKNDRANKITLAFIVFWGSFIIQFWLANMALSSK</sequence>
<keyword evidence="3" id="KW-1185">Reference proteome</keyword>
<keyword evidence="1" id="KW-0812">Transmembrane</keyword>
<protein>
    <submittedName>
        <fullName evidence="2">Uncharacterized protein</fullName>
    </submittedName>
</protein>
<keyword evidence="1" id="KW-1133">Transmembrane helix</keyword>
<feature type="transmembrane region" description="Helical" evidence="1">
    <location>
        <begin position="87"/>
        <end position="105"/>
    </location>
</feature>
<comment type="caution">
    <text evidence="2">The sequence shown here is derived from an EMBL/GenBank/DDBJ whole genome shotgun (WGS) entry which is preliminary data.</text>
</comment>
<dbReference type="EMBL" id="JAEMEF010000007">
    <property type="protein sequence ID" value="MBL7560091.1"/>
    <property type="molecule type" value="Genomic_DNA"/>
</dbReference>
<evidence type="ECO:0000313" key="3">
    <source>
        <dbReference type="Proteomes" id="UP000605013"/>
    </source>
</evidence>
<keyword evidence="1" id="KW-0472">Membrane</keyword>
<accession>A0ABS1WLT7</accession>
<dbReference type="RefSeq" id="WP_054851719.1">
    <property type="nucleotide sequence ID" value="NZ_JAEMEF010000007.1"/>
</dbReference>